<comment type="caution">
    <text evidence="1">The sequence shown here is derived from an EMBL/GenBank/DDBJ whole genome shotgun (WGS) entry which is preliminary data.</text>
</comment>
<keyword evidence="2" id="KW-1185">Reference proteome</keyword>
<proteinExistence type="predicted"/>
<name>A0ABX1GNQ3_9FLAO</name>
<protein>
    <recommendedName>
        <fullName evidence="3">Viral A-type inclusion protein</fullName>
    </recommendedName>
</protein>
<sequence length="137" mass="15814">MRKLKFLLVAFVIFACKDPKKETTDKTQMEEVMIIHDEVMDKMGHLTKLTAELKQKADSTETGMKYQGAMEDLQASYDAMMSWMGNFGNRFNSEEILQGAALTPQKQEWLNEEEEKIIALKEQFNKSISKAEKLLEK</sequence>
<evidence type="ECO:0000313" key="1">
    <source>
        <dbReference type="EMBL" id="NKI31524.1"/>
    </source>
</evidence>
<dbReference type="PROSITE" id="PS51257">
    <property type="entry name" value="PROKAR_LIPOPROTEIN"/>
    <property type="match status" value="1"/>
</dbReference>
<organism evidence="1 2">
    <name type="scientific">Croceivirga thetidis</name>
    <dbReference type="NCBI Taxonomy" id="2721623"/>
    <lineage>
        <taxon>Bacteria</taxon>
        <taxon>Pseudomonadati</taxon>
        <taxon>Bacteroidota</taxon>
        <taxon>Flavobacteriia</taxon>
        <taxon>Flavobacteriales</taxon>
        <taxon>Flavobacteriaceae</taxon>
        <taxon>Croceivirga</taxon>
    </lineage>
</organism>
<evidence type="ECO:0008006" key="3">
    <source>
        <dbReference type="Google" id="ProtNLM"/>
    </source>
</evidence>
<dbReference type="Proteomes" id="UP000718451">
    <property type="component" value="Unassembled WGS sequence"/>
</dbReference>
<dbReference type="SUPFAM" id="SSF46966">
    <property type="entry name" value="Spectrin repeat"/>
    <property type="match status" value="1"/>
</dbReference>
<gene>
    <name evidence="1" type="ORF">HCU67_06170</name>
</gene>
<dbReference type="EMBL" id="JAAWWL010000001">
    <property type="protein sequence ID" value="NKI31524.1"/>
    <property type="molecule type" value="Genomic_DNA"/>
</dbReference>
<evidence type="ECO:0000313" key="2">
    <source>
        <dbReference type="Proteomes" id="UP000718451"/>
    </source>
</evidence>
<accession>A0ABX1GNQ3</accession>
<reference evidence="1 2" key="1">
    <citation type="submission" date="2020-04" db="EMBL/GenBank/DDBJ databases">
        <authorList>
            <person name="Yoon J."/>
        </authorList>
    </citation>
    <scope>NUCLEOTIDE SEQUENCE [LARGE SCALE GENOMIC DNA]</scope>
    <source>
        <strain evidence="1 2">DJ-13</strain>
    </source>
</reference>
<dbReference type="RefSeq" id="WP_168551693.1">
    <property type="nucleotide sequence ID" value="NZ_JAAWWL010000001.1"/>
</dbReference>